<dbReference type="GO" id="GO:0000724">
    <property type="term" value="P:double-strand break repair via homologous recombination"/>
    <property type="evidence" value="ECO:0007669"/>
    <property type="project" value="TreeGrafter"/>
</dbReference>
<dbReference type="GO" id="GO:0005694">
    <property type="term" value="C:chromosome"/>
    <property type="evidence" value="ECO:0007669"/>
    <property type="project" value="TreeGrafter"/>
</dbReference>
<evidence type="ECO:0000313" key="3">
    <source>
        <dbReference type="EMBL" id="KAG1761125.1"/>
    </source>
</evidence>
<feature type="non-terminal residue" evidence="3">
    <location>
        <position position="1"/>
    </location>
</feature>
<organism evidence="3 4">
    <name type="scientific">Suillus placidus</name>
    <dbReference type="NCBI Taxonomy" id="48579"/>
    <lineage>
        <taxon>Eukaryota</taxon>
        <taxon>Fungi</taxon>
        <taxon>Dikarya</taxon>
        <taxon>Basidiomycota</taxon>
        <taxon>Agaricomycotina</taxon>
        <taxon>Agaricomycetes</taxon>
        <taxon>Agaricomycetidae</taxon>
        <taxon>Boletales</taxon>
        <taxon>Suillineae</taxon>
        <taxon>Suillaceae</taxon>
        <taxon>Suillus</taxon>
    </lineage>
</organism>
<dbReference type="PANTHER" id="PTHR13710">
    <property type="entry name" value="DNA HELICASE RECQ FAMILY MEMBER"/>
    <property type="match status" value="1"/>
</dbReference>
<dbReference type="GO" id="GO:0005737">
    <property type="term" value="C:cytoplasm"/>
    <property type="evidence" value="ECO:0007669"/>
    <property type="project" value="TreeGrafter"/>
</dbReference>
<dbReference type="InterPro" id="IPR011545">
    <property type="entry name" value="DEAD/DEAH_box_helicase_dom"/>
</dbReference>
<gene>
    <name evidence="3" type="ORF">EV702DRAFT_985141</name>
</gene>
<feature type="domain" description="DEAD/DEAH-box helicase" evidence="2">
    <location>
        <begin position="19"/>
        <end position="76"/>
    </location>
</feature>
<keyword evidence="4" id="KW-1185">Reference proteome</keyword>
<evidence type="ECO:0000313" key="4">
    <source>
        <dbReference type="Proteomes" id="UP000714275"/>
    </source>
</evidence>
<dbReference type="PANTHER" id="PTHR13710:SF108">
    <property type="entry name" value="ATP-DEPENDENT DNA HELICASE Q4"/>
    <property type="match status" value="1"/>
</dbReference>
<comment type="caution">
    <text evidence="3">The sequence shown here is derived from an EMBL/GenBank/DDBJ whole genome shotgun (WGS) entry which is preliminary data.</text>
</comment>
<comment type="similarity">
    <text evidence="1">Belongs to the helicase family. RecQ subfamily.</text>
</comment>
<accession>A0A9P6ZEU6</accession>
<dbReference type="GO" id="GO:0009378">
    <property type="term" value="F:four-way junction helicase activity"/>
    <property type="evidence" value="ECO:0007669"/>
    <property type="project" value="TreeGrafter"/>
</dbReference>
<dbReference type="OrthoDB" id="10261556at2759"/>
<reference evidence="3" key="1">
    <citation type="journal article" date="2020" name="New Phytol.">
        <title>Comparative genomics reveals dynamic genome evolution in host specialist ectomycorrhizal fungi.</title>
        <authorList>
            <person name="Lofgren L.A."/>
            <person name="Nguyen N.H."/>
            <person name="Vilgalys R."/>
            <person name="Ruytinx J."/>
            <person name="Liao H.L."/>
            <person name="Branco S."/>
            <person name="Kuo A."/>
            <person name="LaButti K."/>
            <person name="Lipzen A."/>
            <person name="Andreopoulos W."/>
            <person name="Pangilinan J."/>
            <person name="Riley R."/>
            <person name="Hundley H."/>
            <person name="Na H."/>
            <person name="Barry K."/>
            <person name="Grigoriev I.V."/>
            <person name="Stajich J.E."/>
            <person name="Kennedy P.G."/>
        </authorList>
    </citation>
    <scope>NUCLEOTIDE SEQUENCE</scope>
    <source>
        <strain evidence="3">DOB743</strain>
    </source>
</reference>
<dbReference type="AlphaFoldDB" id="A0A9P6ZEU6"/>
<dbReference type="GO" id="GO:0005524">
    <property type="term" value="F:ATP binding"/>
    <property type="evidence" value="ECO:0007669"/>
    <property type="project" value="InterPro"/>
</dbReference>
<dbReference type="SUPFAM" id="SSF52540">
    <property type="entry name" value="P-loop containing nucleoside triphosphate hydrolases"/>
    <property type="match status" value="1"/>
</dbReference>
<dbReference type="InterPro" id="IPR027417">
    <property type="entry name" value="P-loop_NTPase"/>
</dbReference>
<dbReference type="GO" id="GO:0005634">
    <property type="term" value="C:nucleus"/>
    <property type="evidence" value="ECO:0007669"/>
    <property type="project" value="TreeGrafter"/>
</dbReference>
<proteinExistence type="inferred from homology"/>
<sequence length="83" mass="9172">DDLAHRAEESLGRKLFTWQLEAAATVLEGYDVVLDVGTGSGKTICFYLPLLIDETESIGMVVSPLTALMIDQVRQLGYHYNVL</sequence>
<dbReference type="GO" id="GO:0003676">
    <property type="term" value="F:nucleic acid binding"/>
    <property type="evidence" value="ECO:0007669"/>
    <property type="project" value="InterPro"/>
</dbReference>
<dbReference type="Gene3D" id="3.40.50.300">
    <property type="entry name" value="P-loop containing nucleotide triphosphate hydrolases"/>
    <property type="match status" value="1"/>
</dbReference>
<evidence type="ECO:0000256" key="1">
    <source>
        <dbReference type="ARBA" id="ARBA00005446"/>
    </source>
</evidence>
<dbReference type="GO" id="GO:0043138">
    <property type="term" value="F:3'-5' DNA helicase activity"/>
    <property type="evidence" value="ECO:0007669"/>
    <property type="project" value="TreeGrafter"/>
</dbReference>
<evidence type="ECO:0000259" key="2">
    <source>
        <dbReference type="Pfam" id="PF00270"/>
    </source>
</evidence>
<protein>
    <recommendedName>
        <fullName evidence="2">DEAD/DEAH-box helicase domain-containing protein</fullName>
    </recommendedName>
</protein>
<dbReference type="Proteomes" id="UP000714275">
    <property type="component" value="Unassembled WGS sequence"/>
</dbReference>
<name>A0A9P6ZEU6_9AGAM</name>
<dbReference type="EMBL" id="JABBWD010000391">
    <property type="protein sequence ID" value="KAG1761125.1"/>
    <property type="molecule type" value="Genomic_DNA"/>
</dbReference>
<dbReference type="Pfam" id="PF00270">
    <property type="entry name" value="DEAD"/>
    <property type="match status" value="1"/>
</dbReference>